<keyword evidence="3" id="KW-0862">Zinc</keyword>
<dbReference type="InterPro" id="IPR049914">
    <property type="entry name" value="PHD1-3/5-6"/>
</dbReference>
<evidence type="ECO:0000256" key="4">
    <source>
        <dbReference type="ARBA" id="ARBA00023015"/>
    </source>
</evidence>
<dbReference type="GO" id="GO:0140566">
    <property type="term" value="F:histone reader activity"/>
    <property type="evidence" value="ECO:0007669"/>
    <property type="project" value="InterPro"/>
</dbReference>
<keyword evidence="1" id="KW-0479">Metal-binding</keyword>
<dbReference type="AlphaFoldDB" id="A0A151TJ70"/>
<dbReference type="Proteomes" id="UP000075243">
    <property type="component" value="Chromosome 6"/>
</dbReference>
<keyword evidence="5" id="KW-0804">Transcription</keyword>
<dbReference type="Gramene" id="C.cajan_12988.t">
    <property type="protein sequence ID" value="C.cajan_12988.t"/>
    <property type="gene ID" value="C.cajan_12988"/>
</dbReference>
<evidence type="ECO:0000256" key="3">
    <source>
        <dbReference type="ARBA" id="ARBA00022833"/>
    </source>
</evidence>
<dbReference type="PANTHER" id="PTHR33304:SF15">
    <property type="entry name" value="ZINC FINGER PHD-TYPE DOMAIN-CONTAINING PROTEIN"/>
    <property type="match status" value="1"/>
</dbReference>
<keyword evidence="8" id="KW-1185">Reference proteome</keyword>
<evidence type="ECO:0000313" key="7">
    <source>
        <dbReference type="EMBL" id="KYP67069.1"/>
    </source>
</evidence>
<dbReference type="GO" id="GO:0008270">
    <property type="term" value="F:zinc ion binding"/>
    <property type="evidence" value="ECO:0007669"/>
    <property type="project" value="UniProtKB-KW"/>
</dbReference>
<proteinExistence type="predicted"/>
<dbReference type="PANTHER" id="PTHR33304">
    <property type="match status" value="1"/>
</dbReference>
<accession>A0A151TJ70</accession>
<dbReference type="STRING" id="3821.A0A151TJ70"/>
<dbReference type="GO" id="GO:0034244">
    <property type="term" value="P:negative regulation of transcription elongation by RNA polymerase II"/>
    <property type="evidence" value="ECO:0007669"/>
    <property type="project" value="InterPro"/>
</dbReference>
<protein>
    <recommendedName>
        <fullName evidence="6">AIPP2-like SPOC-like domain-containing protein</fullName>
    </recommendedName>
</protein>
<organism evidence="7 8">
    <name type="scientific">Cajanus cajan</name>
    <name type="common">Pigeon pea</name>
    <name type="synonym">Cajanus indicus</name>
    <dbReference type="NCBI Taxonomy" id="3821"/>
    <lineage>
        <taxon>Eukaryota</taxon>
        <taxon>Viridiplantae</taxon>
        <taxon>Streptophyta</taxon>
        <taxon>Embryophyta</taxon>
        <taxon>Tracheophyta</taxon>
        <taxon>Spermatophyta</taxon>
        <taxon>Magnoliopsida</taxon>
        <taxon>eudicotyledons</taxon>
        <taxon>Gunneridae</taxon>
        <taxon>Pentapetalae</taxon>
        <taxon>rosids</taxon>
        <taxon>fabids</taxon>
        <taxon>Fabales</taxon>
        <taxon>Fabaceae</taxon>
        <taxon>Papilionoideae</taxon>
        <taxon>50 kb inversion clade</taxon>
        <taxon>NPAAA clade</taxon>
        <taxon>indigoferoid/millettioid clade</taxon>
        <taxon>Phaseoleae</taxon>
        <taxon>Cajanus</taxon>
    </lineage>
</organism>
<keyword evidence="2" id="KW-0863">Zinc-finger</keyword>
<evidence type="ECO:0000256" key="1">
    <source>
        <dbReference type="ARBA" id="ARBA00022723"/>
    </source>
</evidence>
<dbReference type="InterPro" id="IPR056280">
    <property type="entry name" value="AIPP2-like_SPOC"/>
</dbReference>
<reference evidence="7 8" key="1">
    <citation type="journal article" date="2012" name="Nat. Biotechnol.">
        <title>Draft genome sequence of pigeonpea (Cajanus cajan), an orphan legume crop of resource-poor farmers.</title>
        <authorList>
            <person name="Varshney R.K."/>
            <person name="Chen W."/>
            <person name="Li Y."/>
            <person name="Bharti A.K."/>
            <person name="Saxena R.K."/>
            <person name="Schlueter J.A."/>
            <person name="Donoghue M.T."/>
            <person name="Azam S."/>
            <person name="Fan G."/>
            <person name="Whaley A.M."/>
            <person name="Farmer A.D."/>
            <person name="Sheridan J."/>
            <person name="Iwata A."/>
            <person name="Tuteja R."/>
            <person name="Penmetsa R.V."/>
            <person name="Wu W."/>
            <person name="Upadhyaya H.D."/>
            <person name="Yang S.P."/>
            <person name="Shah T."/>
            <person name="Saxena K.B."/>
            <person name="Michael T."/>
            <person name="McCombie W.R."/>
            <person name="Yang B."/>
            <person name="Zhang G."/>
            <person name="Yang H."/>
            <person name="Wang J."/>
            <person name="Spillane C."/>
            <person name="Cook D.R."/>
            <person name="May G.D."/>
            <person name="Xu X."/>
            <person name="Jackson S.A."/>
        </authorList>
    </citation>
    <scope>NUCLEOTIDE SEQUENCE [LARGE SCALE GENOMIC DNA]</scope>
    <source>
        <strain evidence="8">cv. Asha</strain>
    </source>
</reference>
<evidence type="ECO:0000313" key="8">
    <source>
        <dbReference type="Proteomes" id="UP000075243"/>
    </source>
</evidence>
<dbReference type="Pfam" id="PF23121">
    <property type="entry name" value="SPOC_AIPP2"/>
    <property type="match status" value="1"/>
</dbReference>
<name>A0A151TJ70_CAJCA</name>
<gene>
    <name evidence="7" type="ORF">KK1_013389</name>
</gene>
<sequence length="244" mass="26852">GKFQIHSSEGIVGTWDGIQAHLSNCSSSIVVKMASRLPKIIILEELPRLRLWPSQFMANRVTEDNIGLFFYTRDDDSYVCYKQLVDQMIENDLALKGNVDGIELLIFPSNVLPERSQHDEEIVDKIPEFDLNAYPQDGDDMEIVDEKPEIDGIGGSGERVLVVGENSNSKGGEVNAERAVIDINVPLCPESGTPENGSGSVGVEDNNNVEVPLTSLPHAPPSTILDPIDWKAVDDLIFFSKGKF</sequence>
<evidence type="ECO:0000256" key="5">
    <source>
        <dbReference type="ARBA" id="ARBA00023163"/>
    </source>
</evidence>
<evidence type="ECO:0000259" key="6">
    <source>
        <dbReference type="Pfam" id="PF23121"/>
    </source>
</evidence>
<feature type="non-terminal residue" evidence="7">
    <location>
        <position position="1"/>
    </location>
</feature>
<feature type="domain" description="AIPP2-like SPOC-like" evidence="6">
    <location>
        <begin position="1"/>
        <end position="118"/>
    </location>
</feature>
<keyword evidence="4" id="KW-0805">Transcription regulation</keyword>
<dbReference type="EMBL" id="CM003608">
    <property type="protein sequence ID" value="KYP67069.1"/>
    <property type="molecule type" value="Genomic_DNA"/>
</dbReference>
<evidence type="ECO:0000256" key="2">
    <source>
        <dbReference type="ARBA" id="ARBA00022771"/>
    </source>
</evidence>